<protein>
    <recommendedName>
        <fullName evidence="1">eRF1 domain-containing protein</fullName>
    </recommendedName>
</protein>
<dbReference type="Gene3D" id="3.30.1330.30">
    <property type="match status" value="1"/>
</dbReference>
<dbReference type="GO" id="GO:0032790">
    <property type="term" value="P:ribosome disassembly"/>
    <property type="evidence" value="ECO:0007669"/>
    <property type="project" value="TreeGrafter"/>
</dbReference>
<dbReference type="Pfam" id="PF03465">
    <property type="entry name" value="eRF1_3"/>
    <property type="match status" value="1"/>
</dbReference>
<dbReference type="EMBL" id="SRPS01000083">
    <property type="protein sequence ID" value="KAG5970233.1"/>
    <property type="molecule type" value="Genomic_DNA"/>
</dbReference>
<proteinExistence type="predicted"/>
<dbReference type="InterPro" id="IPR004405">
    <property type="entry name" value="TF_pelota"/>
</dbReference>
<dbReference type="InterPro" id="IPR029064">
    <property type="entry name" value="Ribosomal_eL30-like_sf"/>
</dbReference>
<sequence>MTKFLDLLKLDDVRAWYGSTAVERAIEDGAIGPGGGVLLINNSLFRSQDLETRKKFILTVGGREY</sequence>
<feature type="domain" description="eRF1" evidence="1">
    <location>
        <begin position="1"/>
        <end position="55"/>
    </location>
</feature>
<evidence type="ECO:0000313" key="2">
    <source>
        <dbReference type="EMBL" id="KAG5970233.1"/>
    </source>
</evidence>
<accession>A0A9P7MVD4</accession>
<dbReference type="InterPro" id="IPR005142">
    <property type="entry name" value="eRF1_3"/>
</dbReference>
<evidence type="ECO:0000313" key="3">
    <source>
        <dbReference type="Proteomes" id="UP000784919"/>
    </source>
</evidence>
<gene>
    <name evidence="2" type="ORF">E4U56_007931</name>
</gene>
<dbReference type="SUPFAM" id="SSF55315">
    <property type="entry name" value="L30e-like"/>
    <property type="match status" value="1"/>
</dbReference>
<dbReference type="GO" id="GO:0070481">
    <property type="term" value="P:nuclear-transcribed mRNA catabolic process, non-stop decay"/>
    <property type="evidence" value="ECO:0007669"/>
    <property type="project" value="InterPro"/>
</dbReference>
<dbReference type="GO" id="GO:0070651">
    <property type="term" value="P:nonfunctional rRNA decay"/>
    <property type="evidence" value="ECO:0007669"/>
    <property type="project" value="TreeGrafter"/>
</dbReference>
<dbReference type="GO" id="GO:0071025">
    <property type="term" value="P:RNA surveillance"/>
    <property type="evidence" value="ECO:0007669"/>
    <property type="project" value="InterPro"/>
</dbReference>
<dbReference type="GO" id="GO:0070966">
    <property type="term" value="P:nuclear-transcribed mRNA catabolic process, no-go decay"/>
    <property type="evidence" value="ECO:0007669"/>
    <property type="project" value="InterPro"/>
</dbReference>
<dbReference type="Proteomes" id="UP000784919">
    <property type="component" value="Unassembled WGS sequence"/>
</dbReference>
<comment type="caution">
    <text evidence="2">The sequence shown here is derived from an EMBL/GenBank/DDBJ whole genome shotgun (WGS) entry which is preliminary data.</text>
</comment>
<dbReference type="AlphaFoldDB" id="A0A9P7MVD4"/>
<organism evidence="2 3">
    <name type="scientific">Claviceps arundinis</name>
    <dbReference type="NCBI Taxonomy" id="1623583"/>
    <lineage>
        <taxon>Eukaryota</taxon>
        <taxon>Fungi</taxon>
        <taxon>Dikarya</taxon>
        <taxon>Ascomycota</taxon>
        <taxon>Pezizomycotina</taxon>
        <taxon>Sordariomycetes</taxon>
        <taxon>Hypocreomycetidae</taxon>
        <taxon>Hypocreales</taxon>
        <taxon>Clavicipitaceae</taxon>
        <taxon>Claviceps</taxon>
    </lineage>
</organism>
<dbReference type="PANTHER" id="PTHR10853:SF0">
    <property type="entry name" value="PROTEIN PELOTA HOMOLOG"/>
    <property type="match status" value="1"/>
</dbReference>
<dbReference type="OrthoDB" id="10249111at2759"/>
<name>A0A9P7MVD4_9HYPO</name>
<dbReference type="GO" id="GO:0005737">
    <property type="term" value="C:cytoplasm"/>
    <property type="evidence" value="ECO:0007669"/>
    <property type="project" value="TreeGrafter"/>
</dbReference>
<evidence type="ECO:0000259" key="1">
    <source>
        <dbReference type="Pfam" id="PF03465"/>
    </source>
</evidence>
<dbReference type="PANTHER" id="PTHR10853">
    <property type="entry name" value="PELOTA"/>
    <property type="match status" value="1"/>
</dbReference>
<reference evidence="2" key="1">
    <citation type="journal article" date="2020" name="bioRxiv">
        <title>Whole genome comparisons of ergot fungi reveals the divergence and evolution of species within the genus Claviceps are the result of varying mechanisms driving genome evolution and host range expansion.</title>
        <authorList>
            <person name="Wyka S.A."/>
            <person name="Mondo S.J."/>
            <person name="Liu M."/>
            <person name="Dettman J."/>
            <person name="Nalam V."/>
            <person name="Broders K.D."/>
        </authorList>
    </citation>
    <scope>NUCLEOTIDE SEQUENCE</scope>
    <source>
        <strain evidence="2">CCC 1102</strain>
    </source>
</reference>